<dbReference type="AlphaFoldDB" id="A0A1I6JI13"/>
<keyword evidence="1" id="KW-1133">Transmembrane helix</keyword>
<evidence type="ECO:0000313" key="4">
    <source>
        <dbReference type="Proteomes" id="UP000198824"/>
    </source>
</evidence>
<dbReference type="Pfam" id="PF12158">
    <property type="entry name" value="DUF3592"/>
    <property type="match status" value="1"/>
</dbReference>
<keyword evidence="4" id="KW-1185">Reference proteome</keyword>
<organism evidence="3 4">
    <name type="scientific">Sphingomonas jatrophae</name>
    <dbReference type="NCBI Taxonomy" id="1166337"/>
    <lineage>
        <taxon>Bacteria</taxon>
        <taxon>Pseudomonadati</taxon>
        <taxon>Pseudomonadota</taxon>
        <taxon>Alphaproteobacteria</taxon>
        <taxon>Sphingomonadales</taxon>
        <taxon>Sphingomonadaceae</taxon>
        <taxon>Sphingomonas</taxon>
    </lineage>
</organism>
<dbReference type="Proteomes" id="UP000198824">
    <property type="component" value="Unassembled WGS sequence"/>
</dbReference>
<evidence type="ECO:0000259" key="2">
    <source>
        <dbReference type="Pfam" id="PF12158"/>
    </source>
</evidence>
<dbReference type="InterPro" id="IPR021994">
    <property type="entry name" value="DUF3592"/>
</dbReference>
<feature type="domain" description="DUF3592" evidence="2">
    <location>
        <begin position="43"/>
        <end position="141"/>
    </location>
</feature>
<dbReference type="EMBL" id="FOZG01000001">
    <property type="protein sequence ID" value="SFR78509.1"/>
    <property type="molecule type" value="Genomic_DNA"/>
</dbReference>
<sequence>MADRKVTWLSYAAALSLGLALIAGGFGAFVYSLERRVAAFPTVPGRIIASEVVRRGMHDSNPGKSSPVRQRWVLDARYAYRVDGRDYVGTRLSSRVLMASAEGDTPAPDWLRARAADYPPGREVIVRYRPGQPDDAVIEIDMSASRLLFSIAGGALALAALLAIARRFV</sequence>
<keyword evidence="1" id="KW-0472">Membrane</keyword>
<evidence type="ECO:0000313" key="3">
    <source>
        <dbReference type="EMBL" id="SFR78509.1"/>
    </source>
</evidence>
<accession>A0A1I6JI13</accession>
<reference evidence="3 4" key="1">
    <citation type="submission" date="2016-10" db="EMBL/GenBank/DDBJ databases">
        <authorList>
            <person name="de Groot N.N."/>
        </authorList>
    </citation>
    <scope>NUCLEOTIDE SEQUENCE [LARGE SCALE GENOMIC DNA]</scope>
    <source>
        <strain evidence="3 4">S5-249</strain>
    </source>
</reference>
<keyword evidence="1" id="KW-0812">Transmembrane</keyword>
<feature type="transmembrane region" description="Helical" evidence="1">
    <location>
        <begin position="147"/>
        <end position="165"/>
    </location>
</feature>
<evidence type="ECO:0000256" key="1">
    <source>
        <dbReference type="SAM" id="Phobius"/>
    </source>
</evidence>
<proteinExistence type="predicted"/>
<gene>
    <name evidence="3" type="ORF">SAMN05192580_0289</name>
</gene>
<dbReference type="STRING" id="1166337.SAMN05192580_0289"/>
<name>A0A1I6JI13_9SPHN</name>
<protein>
    <recommendedName>
        <fullName evidence="2">DUF3592 domain-containing protein</fullName>
    </recommendedName>
</protein>
<feature type="transmembrane region" description="Helical" evidence="1">
    <location>
        <begin position="6"/>
        <end position="31"/>
    </location>
</feature>